<dbReference type="Proteomes" id="UP000824179">
    <property type="component" value="Unassembled WGS sequence"/>
</dbReference>
<dbReference type="EMBL" id="DVHB01000022">
    <property type="protein sequence ID" value="HIR38953.1"/>
    <property type="molecule type" value="Genomic_DNA"/>
</dbReference>
<gene>
    <name evidence="11" type="primary">malQ</name>
    <name evidence="11" type="ORF">IAB90_01070</name>
</gene>
<dbReference type="PANTHER" id="PTHR32438">
    <property type="entry name" value="4-ALPHA-GLUCANOTRANSFERASE DPE1, CHLOROPLASTIC/AMYLOPLASTIC"/>
    <property type="match status" value="1"/>
</dbReference>
<dbReference type="InterPro" id="IPR017853">
    <property type="entry name" value="GH"/>
</dbReference>
<evidence type="ECO:0000256" key="8">
    <source>
        <dbReference type="ARBA" id="ARBA00031423"/>
    </source>
</evidence>
<evidence type="ECO:0000256" key="2">
    <source>
        <dbReference type="ARBA" id="ARBA00005684"/>
    </source>
</evidence>
<evidence type="ECO:0000256" key="6">
    <source>
        <dbReference type="ARBA" id="ARBA00022679"/>
    </source>
</evidence>
<name>A0A9D1AES0_9FIRM</name>
<evidence type="ECO:0000256" key="4">
    <source>
        <dbReference type="ARBA" id="ARBA00020295"/>
    </source>
</evidence>
<evidence type="ECO:0000256" key="9">
    <source>
        <dbReference type="ARBA" id="ARBA00031501"/>
    </source>
</evidence>
<dbReference type="AlphaFoldDB" id="A0A9D1AES0"/>
<reference evidence="11" key="2">
    <citation type="journal article" date="2021" name="PeerJ">
        <title>Extensive microbial diversity within the chicken gut microbiome revealed by metagenomics and culture.</title>
        <authorList>
            <person name="Gilroy R."/>
            <person name="Ravi A."/>
            <person name="Getino M."/>
            <person name="Pursley I."/>
            <person name="Horton D.L."/>
            <person name="Alikhan N.F."/>
            <person name="Baker D."/>
            <person name="Gharbi K."/>
            <person name="Hall N."/>
            <person name="Watson M."/>
            <person name="Adriaenssens E.M."/>
            <person name="Foster-Nyarko E."/>
            <person name="Jarju S."/>
            <person name="Secka A."/>
            <person name="Antonio M."/>
            <person name="Oren A."/>
            <person name="Chaudhuri R.R."/>
            <person name="La Ragione R."/>
            <person name="Hildebrand F."/>
            <person name="Pallen M.J."/>
        </authorList>
    </citation>
    <scope>NUCLEOTIDE SEQUENCE</scope>
    <source>
        <strain evidence="11">ChiW25-3613</strain>
    </source>
</reference>
<proteinExistence type="inferred from homology"/>
<dbReference type="SUPFAM" id="SSF51445">
    <property type="entry name" value="(Trans)glycosidases"/>
    <property type="match status" value="1"/>
</dbReference>
<dbReference type="NCBIfam" id="NF011080">
    <property type="entry name" value="PRK14508.1-3"/>
    <property type="match status" value="1"/>
</dbReference>
<dbReference type="EC" id="2.4.1.25" evidence="3 10"/>
<evidence type="ECO:0000313" key="11">
    <source>
        <dbReference type="EMBL" id="HIR38953.1"/>
    </source>
</evidence>
<keyword evidence="7 10" id="KW-0119">Carbohydrate metabolism</keyword>
<comment type="caution">
    <text evidence="11">The sequence shown here is derived from an EMBL/GenBank/DDBJ whole genome shotgun (WGS) entry which is preliminary data.</text>
</comment>
<evidence type="ECO:0000256" key="5">
    <source>
        <dbReference type="ARBA" id="ARBA00022676"/>
    </source>
</evidence>
<dbReference type="GO" id="GO:0004134">
    <property type="term" value="F:4-alpha-glucanotransferase activity"/>
    <property type="evidence" value="ECO:0007669"/>
    <property type="project" value="UniProtKB-EC"/>
</dbReference>
<evidence type="ECO:0000256" key="10">
    <source>
        <dbReference type="RuleBase" id="RU361207"/>
    </source>
</evidence>
<protein>
    <recommendedName>
        <fullName evidence="4 10">4-alpha-glucanotransferase</fullName>
        <ecNumber evidence="3 10">2.4.1.25</ecNumber>
    </recommendedName>
    <alternativeName>
        <fullName evidence="8 10">Amylomaltase</fullName>
    </alternativeName>
    <alternativeName>
        <fullName evidence="9 10">Disproportionating enzyme</fullName>
    </alternativeName>
</protein>
<dbReference type="GO" id="GO:0005975">
    <property type="term" value="P:carbohydrate metabolic process"/>
    <property type="evidence" value="ECO:0007669"/>
    <property type="project" value="InterPro"/>
</dbReference>
<dbReference type="InterPro" id="IPR003385">
    <property type="entry name" value="Glyco_hydro_77"/>
</dbReference>
<evidence type="ECO:0000313" key="12">
    <source>
        <dbReference type="Proteomes" id="UP000824179"/>
    </source>
</evidence>
<evidence type="ECO:0000256" key="7">
    <source>
        <dbReference type="ARBA" id="ARBA00023277"/>
    </source>
</evidence>
<evidence type="ECO:0000256" key="3">
    <source>
        <dbReference type="ARBA" id="ARBA00012560"/>
    </source>
</evidence>
<dbReference type="Pfam" id="PF02446">
    <property type="entry name" value="Glyco_hydro_77"/>
    <property type="match status" value="1"/>
</dbReference>
<dbReference type="Gene3D" id="3.20.20.80">
    <property type="entry name" value="Glycosidases"/>
    <property type="match status" value="1"/>
</dbReference>
<reference evidence="11" key="1">
    <citation type="submission" date="2020-10" db="EMBL/GenBank/DDBJ databases">
        <authorList>
            <person name="Gilroy R."/>
        </authorList>
    </citation>
    <scope>NUCLEOTIDE SEQUENCE</scope>
    <source>
        <strain evidence="11">ChiW25-3613</strain>
    </source>
</reference>
<evidence type="ECO:0000256" key="1">
    <source>
        <dbReference type="ARBA" id="ARBA00000439"/>
    </source>
</evidence>
<comment type="catalytic activity">
    <reaction evidence="1 10">
        <text>Transfers a segment of a (1-&gt;4)-alpha-D-glucan to a new position in an acceptor, which may be glucose or a (1-&gt;4)-alpha-D-glucan.</text>
        <dbReference type="EC" id="2.4.1.25"/>
    </reaction>
</comment>
<dbReference type="PANTHER" id="PTHR32438:SF5">
    <property type="entry name" value="4-ALPHA-GLUCANOTRANSFERASE DPE1, CHLOROPLASTIC_AMYLOPLASTIC"/>
    <property type="match status" value="1"/>
</dbReference>
<organism evidence="11 12">
    <name type="scientific">Candidatus Coproplasma stercoripullorum</name>
    <dbReference type="NCBI Taxonomy" id="2840751"/>
    <lineage>
        <taxon>Bacteria</taxon>
        <taxon>Bacillati</taxon>
        <taxon>Bacillota</taxon>
        <taxon>Clostridia</taxon>
        <taxon>Eubacteriales</taxon>
        <taxon>Candidatus Coproplasma</taxon>
    </lineage>
</organism>
<keyword evidence="6 10" id="KW-0808">Transferase</keyword>
<dbReference type="NCBIfam" id="TIGR00217">
    <property type="entry name" value="malQ"/>
    <property type="match status" value="1"/>
</dbReference>
<accession>A0A9D1AES0</accession>
<comment type="similarity">
    <text evidence="2 10">Belongs to the disproportionating enzyme family.</text>
</comment>
<sequence>MKSKLTRGTGILCHVSSLPGKYGIGSLGKEAYEFVDFLERSKVKYWQILPLVQTGYGDSPYQSVCCNSGNPYFIDLPTLCGRGLLTEEELREAEMPEGDIDYGELYRRRYATLRLAYARFNINDRAFKKFVESGAFDDYALFMSLKSIYGGTYRDWPRAYKFKEELAISELRQNVYKNEYCFWQFLQFEFANEWRALKSYANKKGIQLVGDIPLYVADDSSDVWAHPELFLLDEDLNPTEVAGVPPDYFSAKGQLWGNPLYDWAANERENFAWWTGRIKHACTLYDIVRIDHFRGFDRFYAIPESAHTAETGEWREGPSTKLFEAASRELGDVKIIAEDLGVMDDGVIALRDKTGFPGMKIMMFAFDGNKDNDYLPQNIGENSVTYTGTHDNDTALGFIMEMSEERFVSFRKMLRAALKYEGISYPVVSRQDAAKALVKCALGTKSVLCVVPVQDILGLDNSARMNTPSTSSGNWKFRLQSIPSRRVAAWLRGAVKTSGRE</sequence>
<keyword evidence="5 10" id="KW-0328">Glycosyltransferase</keyword>